<gene>
    <name evidence="2" type="ORF">UV33_C0046G0008</name>
</gene>
<protein>
    <submittedName>
        <fullName evidence="2">Uncharacterized protein</fullName>
    </submittedName>
</protein>
<feature type="transmembrane region" description="Helical" evidence="1">
    <location>
        <begin position="135"/>
        <end position="166"/>
    </location>
</feature>
<comment type="caution">
    <text evidence="2">The sequence shown here is derived from an EMBL/GenBank/DDBJ whole genome shotgun (WGS) entry which is preliminary data.</text>
</comment>
<keyword evidence="1" id="KW-1133">Transmembrane helix</keyword>
<dbReference type="EMBL" id="LCEB01000046">
    <property type="protein sequence ID" value="KKS63817.1"/>
    <property type="molecule type" value="Genomic_DNA"/>
</dbReference>
<reference evidence="2 3" key="1">
    <citation type="journal article" date="2015" name="Nature">
        <title>rRNA introns, odd ribosomes, and small enigmatic genomes across a large radiation of phyla.</title>
        <authorList>
            <person name="Brown C.T."/>
            <person name="Hug L.A."/>
            <person name="Thomas B.C."/>
            <person name="Sharon I."/>
            <person name="Castelle C.J."/>
            <person name="Singh A."/>
            <person name="Wilkins M.J."/>
            <person name="Williams K.H."/>
            <person name="Banfield J.F."/>
        </authorList>
    </citation>
    <scope>NUCLEOTIDE SEQUENCE [LARGE SCALE GENOMIC DNA]</scope>
</reference>
<evidence type="ECO:0000313" key="2">
    <source>
        <dbReference type="EMBL" id="KKS63817.1"/>
    </source>
</evidence>
<feature type="transmembrane region" description="Helical" evidence="1">
    <location>
        <begin position="105"/>
        <end position="123"/>
    </location>
</feature>
<dbReference type="PATRIC" id="fig|1618420.3.peg.499"/>
<dbReference type="AlphaFoldDB" id="A0A0G1AS23"/>
<sequence length="178" mass="19724">MSQKWQKIIGVVIFGVFFGLLEAIVVVYLREVLSVTNPENTVISPDNIAFSLGLIAFLKPSASLLIISSERLLTLELWREASTIIMLITLAWVTGKYLLEKLAYFFLAFAVWDICYYIFLYFLTGRPGGLSDSDIFFLIPVAWVGPVITPVAISSLLIVLAFFLLLRMIPGPGEGGLA</sequence>
<organism evidence="2 3">
    <name type="scientific">Candidatus Daviesbacteria bacterium GW2011_GWA1_42_6</name>
    <dbReference type="NCBI Taxonomy" id="1618420"/>
    <lineage>
        <taxon>Bacteria</taxon>
        <taxon>Candidatus Daviesiibacteriota</taxon>
    </lineage>
</organism>
<feature type="transmembrane region" description="Helical" evidence="1">
    <location>
        <begin position="7"/>
        <end position="28"/>
    </location>
</feature>
<name>A0A0G1AS23_9BACT</name>
<dbReference type="Proteomes" id="UP000034135">
    <property type="component" value="Unassembled WGS sequence"/>
</dbReference>
<keyword evidence="1" id="KW-0812">Transmembrane</keyword>
<keyword evidence="1" id="KW-0472">Membrane</keyword>
<feature type="transmembrane region" description="Helical" evidence="1">
    <location>
        <begin position="81"/>
        <end position="99"/>
    </location>
</feature>
<accession>A0A0G1AS23</accession>
<proteinExistence type="predicted"/>
<evidence type="ECO:0000256" key="1">
    <source>
        <dbReference type="SAM" id="Phobius"/>
    </source>
</evidence>
<evidence type="ECO:0000313" key="3">
    <source>
        <dbReference type="Proteomes" id="UP000034135"/>
    </source>
</evidence>